<sequence length="140" mass="15836">MYIIDTNVLSELRKIATGRADKNVMEWEQTVTPATMFLSSITILELEMGMLRAERKDTVQANRLKNWINNQVLPAFKGRILPVDTLVAQRCARLHVPNPKSERDAMIAATAFVHGMTVVTRNVKDFELTGVDLHNPFNSQ</sequence>
<keyword evidence="10" id="KW-1185">Reference proteome</keyword>
<dbReference type="SUPFAM" id="SSF88723">
    <property type="entry name" value="PIN domain-like"/>
    <property type="match status" value="1"/>
</dbReference>
<accession>A0A853II92</accession>
<dbReference type="GO" id="GO:0004518">
    <property type="term" value="F:nuclease activity"/>
    <property type="evidence" value="ECO:0007669"/>
    <property type="project" value="UniProtKB-KW"/>
</dbReference>
<keyword evidence="6" id="KW-0460">Magnesium</keyword>
<evidence type="ECO:0000313" key="10">
    <source>
        <dbReference type="Proteomes" id="UP000569732"/>
    </source>
</evidence>
<dbReference type="CDD" id="cd18746">
    <property type="entry name" value="PIN_VapC4-5_FitB-like"/>
    <property type="match status" value="1"/>
</dbReference>
<evidence type="ECO:0000256" key="4">
    <source>
        <dbReference type="ARBA" id="ARBA00022723"/>
    </source>
</evidence>
<evidence type="ECO:0000256" key="2">
    <source>
        <dbReference type="ARBA" id="ARBA00022649"/>
    </source>
</evidence>
<dbReference type="RefSeq" id="WP_180571127.1">
    <property type="nucleotide sequence ID" value="NZ_JACCKB010000061.1"/>
</dbReference>
<dbReference type="InterPro" id="IPR050556">
    <property type="entry name" value="Type_II_TA_system_RNase"/>
</dbReference>
<keyword evidence="4" id="KW-0479">Metal-binding</keyword>
<dbReference type="PANTHER" id="PTHR33653:SF1">
    <property type="entry name" value="RIBONUCLEASE VAPC2"/>
    <property type="match status" value="1"/>
</dbReference>
<dbReference type="EMBL" id="JACCKB010000061">
    <property type="protein sequence ID" value="NYZ69127.1"/>
    <property type="molecule type" value="Genomic_DNA"/>
</dbReference>
<evidence type="ECO:0000256" key="7">
    <source>
        <dbReference type="ARBA" id="ARBA00038093"/>
    </source>
</evidence>
<evidence type="ECO:0000259" key="8">
    <source>
        <dbReference type="Pfam" id="PF01850"/>
    </source>
</evidence>
<feature type="domain" description="PIN" evidence="8">
    <location>
        <begin position="2"/>
        <end position="122"/>
    </location>
</feature>
<reference evidence="9 10" key="1">
    <citation type="submission" date="2020-07" db="EMBL/GenBank/DDBJ databases">
        <title>Endozoicomonas sp. nov., isolated from sediment.</title>
        <authorList>
            <person name="Gu T."/>
        </authorList>
    </citation>
    <scope>NUCLEOTIDE SEQUENCE [LARGE SCALE GENOMIC DNA]</scope>
    <source>
        <strain evidence="9 10">SM1973</strain>
    </source>
</reference>
<comment type="caution">
    <text evidence="9">The sequence shown here is derived from an EMBL/GenBank/DDBJ whole genome shotgun (WGS) entry which is preliminary data.</text>
</comment>
<protein>
    <submittedName>
        <fullName evidence="9">Type II toxin-antitoxin system VapC family toxin</fullName>
    </submittedName>
</protein>
<proteinExistence type="inferred from homology"/>
<dbReference type="InterPro" id="IPR002716">
    <property type="entry name" value="PIN_dom"/>
</dbReference>
<keyword evidence="5" id="KW-0378">Hydrolase</keyword>
<dbReference type="GO" id="GO:0046872">
    <property type="term" value="F:metal ion binding"/>
    <property type="evidence" value="ECO:0007669"/>
    <property type="project" value="UniProtKB-KW"/>
</dbReference>
<dbReference type="AlphaFoldDB" id="A0A853II92"/>
<evidence type="ECO:0000256" key="1">
    <source>
        <dbReference type="ARBA" id="ARBA00001946"/>
    </source>
</evidence>
<comment type="cofactor">
    <cofactor evidence="1">
        <name>Mg(2+)</name>
        <dbReference type="ChEBI" id="CHEBI:18420"/>
    </cofactor>
</comment>
<dbReference type="PANTHER" id="PTHR33653">
    <property type="entry name" value="RIBONUCLEASE VAPC2"/>
    <property type="match status" value="1"/>
</dbReference>
<evidence type="ECO:0000313" key="9">
    <source>
        <dbReference type="EMBL" id="NYZ69127.1"/>
    </source>
</evidence>
<gene>
    <name evidence="9" type="ORF">H0A36_24205</name>
</gene>
<keyword evidence="2" id="KW-1277">Toxin-antitoxin system</keyword>
<evidence type="ECO:0000256" key="5">
    <source>
        <dbReference type="ARBA" id="ARBA00022801"/>
    </source>
</evidence>
<keyword evidence="3" id="KW-0540">Nuclease</keyword>
<evidence type="ECO:0000256" key="6">
    <source>
        <dbReference type="ARBA" id="ARBA00022842"/>
    </source>
</evidence>
<dbReference type="Gene3D" id="3.40.50.1010">
    <property type="entry name" value="5'-nuclease"/>
    <property type="match status" value="1"/>
</dbReference>
<comment type="similarity">
    <text evidence="7">Belongs to the PINc/VapC protein family.</text>
</comment>
<dbReference type="InterPro" id="IPR029060">
    <property type="entry name" value="PIN-like_dom_sf"/>
</dbReference>
<dbReference type="Proteomes" id="UP000569732">
    <property type="component" value="Unassembled WGS sequence"/>
</dbReference>
<organism evidence="9 10">
    <name type="scientific">Spartinivicinus marinus</name>
    <dbReference type="NCBI Taxonomy" id="2994442"/>
    <lineage>
        <taxon>Bacteria</taxon>
        <taxon>Pseudomonadati</taxon>
        <taxon>Pseudomonadota</taxon>
        <taxon>Gammaproteobacteria</taxon>
        <taxon>Oceanospirillales</taxon>
        <taxon>Zooshikellaceae</taxon>
        <taxon>Spartinivicinus</taxon>
    </lineage>
</organism>
<evidence type="ECO:0000256" key="3">
    <source>
        <dbReference type="ARBA" id="ARBA00022722"/>
    </source>
</evidence>
<dbReference type="GO" id="GO:0016787">
    <property type="term" value="F:hydrolase activity"/>
    <property type="evidence" value="ECO:0007669"/>
    <property type="project" value="UniProtKB-KW"/>
</dbReference>
<dbReference type="Pfam" id="PF01850">
    <property type="entry name" value="PIN"/>
    <property type="match status" value="1"/>
</dbReference>
<name>A0A853II92_9GAMM</name>